<evidence type="ECO:0000256" key="1">
    <source>
        <dbReference type="ARBA" id="ARBA00007734"/>
    </source>
</evidence>
<evidence type="ECO:0000256" key="7">
    <source>
        <dbReference type="ARBA" id="ARBA00023316"/>
    </source>
</evidence>
<name>A0A8J2XMK0_9GAMM</name>
<accession>A0A8J2XMK0</accession>
<dbReference type="PROSITE" id="PS00922">
    <property type="entry name" value="TRANSGLYCOSYLASE"/>
    <property type="match status" value="1"/>
</dbReference>
<dbReference type="AlphaFoldDB" id="A0A8J2XMK0"/>
<feature type="signal peptide" evidence="8">
    <location>
        <begin position="1"/>
        <end position="22"/>
    </location>
</feature>
<dbReference type="EC" id="4.2.2.n1" evidence="8"/>
<reference evidence="12" key="1">
    <citation type="journal article" date="2019" name="Int. J. Syst. Evol. Microbiol.">
        <title>The Global Catalogue of Microorganisms (GCM) 10K type strain sequencing project: providing services to taxonomists for standard genome sequencing and annotation.</title>
        <authorList>
            <consortium name="The Broad Institute Genomics Platform"/>
            <consortium name="The Broad Institute Genome Sequencing Center for Infectious Disease"/>
            <person name="Wu L."/>
            <person name="Ma J."/>
        </authorList>
    </citation>
    <scope>NUCLEOTIDE SEQUENCE [LARGE SCALE GENOMIC DNA]</scope>
    <source>
        <strain evidence="12">CGMCC 1.10130</strain>
    </source>
</reference>
<evidence type="ECO:0000256" key="8">
    <source>
        <dbReference type="HAMAP-Rule" id="MF_02016"/>
    </source>
</evidence>
<dbReference type="CDD" id="cd13403">
    <property type="entry name" value="MLTF-like"/>
    <property type="match status" value="1"/>
</dbReference>
<dbReference type="GO" id="GO:0071555">
    <property type="term" value="P:cell wall organization"/>
    <property type="evidence" value="ECO:0007669"/>
    <property type="project" value="UniProtKB-KW"/>
</dbReference>
<feature type="domain" description="Solute-binding protein family 3/N-terminal" evidence="10">
    <location>
        <begin position="43"/>
        <end position="266"/>
    </location>
</feature>
<evidence type="ECO:0000313" key="12">
    <source>
        <dbReference type="Proteomes" id="UP000619743"/>
    </source>
</evidence>
<keyword evidence="7 8" id="KW-0961">Cell wall biogenesis/degradation</keyword>
<evidence type="ECO:0000259" key="10">
    <source>
        <dbReference type="SMART" id="SM00062"/>
    </source>
</evidence>
<protein>
    <recommendedName>
        <fullName evidence="8">Membrane-bound lytic murein transglycosylase F</fullName>
        <ecNumber evidence="8">4.2.2.n1</ecNumber>
    </recommendedName>
    <alternativeName>
        <fullName evidence="8">Murein lyase F</fullName>
    </alternativeName>
</protein>
<feature type="region of interest" description="Disordered" evidence="9">
    <location>
        <begin position="472"/>
        <end position="505"/>
    </location>
</feature>
<gene>
    <name evidence="8 11" type="primary">mltF</name>
    <name evidence="11" type="ORF">GCM10011369_03780</name>
</gene>
<dbReference type="Pfam" id="PF00497">
    <property type="entry name" value="SBP_bac_3"/>
    <property type="match status" value="1"/>
</dbReference>
<dbReference type="Gene3D" id="1.10.530.10">
    <property type="match status" value="1"/>
</dbReference>
<comment type="catalytic activity">
    <reaction evidence="8">
        <text>Exolytic cleavage of the (1-&gt;4)-beta-glycosidic linkage between N-acetylmuramic acid (MurNAc) and N-acetylglucosamine (GlcNAc) residues in peptidoglycan, from either the reducing or the non-reducing ends of the peptidoglycan chains, with concomitant formation of a 1,6-anhydrobond in the MurNAc residue.</text>
        <dbReference type="EC" id="4.2.2.n1"/>
    </reaction>
</comment>
<feature type="region of interest" description="LT domain" evidence="8">
    <location>
        <begin position="267"/>
        <end position="505"/>
    </location>
</feature>
<dbReference type="InterPro" id="IPR000189">
    <property type="entry name" value="Transglyc_AS"/>
</dbReference>
<dbReference type="SUPFAM" id="SSF53955">
    <property type="entry name" value="Lysozyme-like"/>
    <property type="match status" value="1"/>
</dbReference>
<comment type="similarity">
    <text evidence="8">In the N-terminal section; belongs to the bacterial solute-binding protein 3 family.</text>
</comment>
<sequence precursor="true">MRSWRSKQLFVWFILALSTVLAGCLPQTQQADSHLQLIQQRGVLRVGTLFGATTYMQAQSGETGLEYDLAHSFARYLGVELQMVPVHHIDMLFSKLEANEIDLAAAGLTPTSKRRNQFRFGPSYYQVTQKVVFKKGNRWPLSLSQVPGELVVMANSAHAEKLTEKQQQYPDLKWRESANDNSDSLLMKVLSGDIDYTLVDSTQLDSMRRFHPELSVAFSLDDEQNIAWAFSDSDDDSLFGIAIEYFSWINEQGLLAEIEHKYFSHINEFDYVDTRAFIRATKRKLPRYRKLFERYAQPIDWELLAAISYQESHWNPKATSFTGVRGMMMLTQATASGVGVTDRLDPEQSIMGGAKYLEKMLARIPDKVPENERMWFALAAYNVGYGHLVDAMRITEIRGKNRYAWLDVQESLPLLRKRQWYKQTKFGYARGDEPVRYVRNIRRYYETLLWLERQASRKKELERQQDRFSNINELMEKLEEPEEQPSNTDEAEAVPAAEPQATPQQ</sequence>
<evidence type="ECO:0000256" key="2">
    <source>
        <dbReference type="ARBA" id="ARBA00010333"/>
    </source>
</evidence>
<dbReference type="CDD" id="cd01009">
    <property type="entry name" value="PBP2_YfhD_N"/>
    <property type="match status" value="1"/>
</dbReference>
<dbReference type="Proteomes" id="UP000619743">
    <property type="component" value="Unassembled WGS sequence"/>
</dbReference>
<keyword evidence="6 8" id="KW-0456">Lyase</keyword>
<dbReference type="EMBL" id="BMDX01000002">
    <property type="protein sequence ID" value="GGA65580.1"/>
    <property type="molecule type" value="Genomic_DNA"/>
</dbReference>
<comment type="caution">
    <text evidence="8">Lacks conserved residue(s) required for the propagation of feature annotation.</text>
</comment>
<dbReference type="Pfam" id="PF01464">
    <property type="entry name" value="SLT"/>
    <property type="match status" value="1"/>
</dbReference>
<dbReference type="PROSITE" id="PS51257">
    <property type="entry name" value="PROKAR_LIPOPROTEIN"/>
    <property type="match status" value="1"/>
</dbReference>
<evidence type="ECO:0000256" key="9">
    <source>
        <dbReference type="SAM" id="MobiDB-lite"/>
    </source>
</evidence>
<comment type="similarity">
    <text evidence="8">In the C-terminal section; belongs to the transglycosylase Slt family.</text>
</comment>
<dbReference type="InterPro" id="IPR001638">
    <property type="entry name" value="Solute-binding_3/MltF_N"/>
</dbReference>
<organism evidence="11 12">
    <name type="scientific">Neiella marina</name>
    <dbReference type="NCBI Taxonomy" id="508461"/>
    <lineage>
        <taxon>Bacteria</taxon>
        <taxon>Pseudomonadati</taxon>
        <taxon>Pseudomonadota</taxon>
        <taxon>Gammaproteobacteria</taxon>
        <taxon>Alteromonadales</taxon>
        <taxon>Echinimonadaceae</taxon>
        <taxon>Neiella</taxon>
    </lineage>
</organism>
<feature type="compositionally biased region" description="Low complexity" evidence="9">
    <location>
        <begin position="493"/>
        <end position="505"/>
    </location>
</feature>
<dbReference type="OrthoDB" id="9815002at2"/>
<dbReference type="PANTHER" id="PTHR35936">
    <property type="entry name" value="MEMBRANE-BOUND LYTIC MUREIN TRANSGLYCOSYLASE F"/>
    <property type="match status" value="1"/>
</dbReference>
<proteinExistence type="inferred from homology"/>
<dbReference type="HAMAP" id="MF_02016">
    <property type="entry name" value="MltF"/>
    <property type="match status" value="1"/>
</dbReference>
<dbReference type="PANTHER" id="PTHR35936:SF32">
    <property type="entry name" value="MEMBRANE-BOUND LYTIC MUREIN TRANSGLYCOSYLASE F"/>
    <property type="match status" value="1"/>
</dbReference>
<feature type="chain" id="PRO_5035346526" description="Membrane-bound lytic murein transglycosylase F" evidence="8">
    <location>
        <begin position="23"/>
        <end position="505"/>
    </location>
</feature>
<dbReference type="GO" id="GO:0016998">
    <property type="term" value="P:cell wall macromolecule catabolic process"/>
    <property type="evidence" value="ECO:0007669"/>
    <property type="project" value="UniProtKB-UniRule"/>
</dbReference>
<comment type="domain">
    <text evidence="8">The N-terminal domain does not have lytic activity and probably modulates enzymatic activity. The C-terminal domain is the catalytic active domain.</text>
</comment>
<dbReference type="InterPro" id="IPR008258">
    <property type="entry name" value="Transglycosylase_SLT_dom_1"/>
</dbReference>
<dbReference type="RefSeq" id="WP_087504629.1">
    <property type="nucleotide sequence ID" value="NZ_BMDX01000002.1"/>
</dbReference>
<comment type="subcellular location">
    <subcellularLocation>
        <location evidence="8">Cell outer membrane</location>
        <topology evidence="8">Peripheral membrane protein</topology>
    </subcellularLocation>
    <text evidence="8">Attached to the inner leaflet of the outer membrane.</text>
</comment>
<comment type="function">
    <text evidence="8">Murein-degrading enzyme that degrades murein glycan strands and insoluble, high-molecular weight murein sacculi, with the concomitant formation of a 1,6-anhydromuramoyl product. Lytic transglycosylases (LTs) play an integral role in the metabolism of the peptidoglycan (PG) sacculus. Their lytic action creates space within the PG sacculus to allow for its expansion as well as for the insertion of various structures such as secretion systems and flagella.</text>
</comment>
<dbReference type="GO" id="GO:0009253">
    <property type="term" value="P:peptidoglycan catabolic process"/>
    <property type="evidence" value="ECO:0007669"/>
    <property type="project" value="TreeGrafter"/>
</dbReference>
<comment type="similarity">
    <text evidence="2">Belongs to the bacterial solute-binding protein 3 family.</text>
</comment>
<dbReference type="Gene3D" id="3.40.190.10">
    <property type="entry name" value="Periplasmic binding protein-like II"/>
    <property type="match status" value="2"/>
</dbReference>
<evidence type="ECO:0000256" key="3">
    <source>
        <dbReference type="ARBA" id="ARBA00022729"/>
    </source>
</evidence>
<evidence type="ECO:0000313" key="11">
    <source>
        <dbReference type="EMBL" id="GGA65580.1"/>
    </source>
</evidence>
<keyword evidence="12" id="KW-1185">Reference proteome</keyword>
<evidence type="ECO:0000256" key="6">
    <source>
        <dbReference type="ARBA" id="ARBA00023239"/>
    </source>
</evidence>
<keyword evidence="3 8" id="KW-0732">Signal</keyword>
<comment type="caution">
    <text evidence="11">The sequence shown here is derived from an EMBL/GenBank/DDBJ whole genome shotgun (WGS) entry which is preliminary data.</text>
</comment>
<dbReference type="NCBIfam" id="NF008112">
    <property type="entry name" value="PRK10859.1"/>
    <property type="match status" value="1"/>
</dbReference>
<evidence type="ECO:0000256" key="4">
    <source>
        <dbReference type="ARBA" id="ARBA00023136"/>
    </source>
</evidence>
<comment type="similarity">
    <text evidence="1">Belongs to the transglycosylase Slt family.</text>
</comment>
<evidence type="ECO:0000256" key="5">
    <source>
        <dbReference type="ARBA" id="ARBA00023237"/>
    </source>
</evidence>
<feature type="active site" evidence="8">
    <location>
        <position position="311"/>
    </location>
</feature>
<dbReference type="SUPFAM" id="SSF53850">
    <property type="entry name" value="Periplasmic binding protein-like II"/>
    <property type="match status" value="1"/>
</dbReference>
<keyword evidence="5 8" id="KW-0998">Cell outer membrane</keyword>
<dbReference type="InterPro" id="IPR023703">
    <property type="entry name" value="MltF"/>
</dbReference>
<dbReference type="SMART" id="SM00062">
    <property type="entry name" value="PBPb"/>
    <property type="match status" value="1"/>
</dbReference>
<dbReference type="GO" id="GO:0008933">
    <property type="term" value="F:peptidoglycan lytic transglycosylase activity"/>
    <property type="evidence" value="ECO:0007669"/>
    <property type="project" value="UniProtKB-UniRule"/>
</dbReference>
<keyword evidence="4 8" id="KW-0472">Membrane</keyword>
<dbReference type="GO" id="GO:0009279">
    <property type="term" value="C:cell outer membrane"/>
    <property type="evidence" value="ECO:0007669"/>
    <property type="project" value="UniProtKB-SubCell"/>
</dbReference>
<dbReference type="InterPro" id="IPR023346">
    <property type="entry name" value="Lysozyme-like_dom_sf"/>
</dbReference>